<dbReference type="PANTHER" id="PTHR43451">
    <property type="entry name" value="ACETYLTRANSFERASE (GNAT) FAMILY PROTEIN"/>
    <property type="match status" value="1"/>
</dbReference>
<protein>
    <submittedName>
        <fullName evidence="2">GNAT family N-acetyltransferase</fullName>
    </submittedName>
</protein>
<dbReference type="InterPro" id="IPR016181">
    <property type="entry name" value="Acyl_CoA_acyltransferase"/>
</dbReference>
<evidence type="ECO:0000313" key="3">
    <source>
        <dbReference type="Proteomes" id="UP001165986"/>
    </source>
</evidence>
<accession>A0AA40SX11</accession>
<keyword evidence="3" id="KW-1185">Reference proteome</keyword>
<dbReference type="GO" id="GO:0016747">
    <property type="term" value="F:acyltransferase activity, transferring groups other than amino-acyl groups"/>
    <property type="evidence" value="ECO:0007669"/>
    <property type="project" value="InterPro"/>
</dbReference>
<dbReference type="Pfam" id="PF13673">
    <property type="entry name" value="Acetyltransf_10"/>
    <property type="match status" value="1"/>
</dbReference>
<dbReference type="InterPro" id="IPR000182">
    <property type="entry name" value="GNAT_dom"/>
</dbReference>
<sequence length="154" mass="18182">MHLRIYKIDDTEEIIKLFYDTVHEINIHDYTKAQVDAWASANTDIELWMKRLGDKLTYVAEEDNKIIGFGQLETNGHIDCFYCHKDFQRQGVGTQILEQIESKARSLEIKKLFTEASITAKPFFESKNFIVVRKQEVKRRGQKFINFVMEKLIF</sequence>
<dbReference type="InterPro" id="IPR052564">
    <property type="entry name" value="N-acetyltrans/Recomb-assoc"/>
</dbReference>
<dbReference type="Proteomes" id="UP001165986">
    <property type="component" value="Unassembled WGS sequence"/>
</dbReference>
<dbReference type="SUPFAM" id="SSF55729">
    <property type="entry name" value="Acyl-CoA N-acyltransferases (Nat)"/>
    <property type="match status" value="1"/>
</dbReference>
<dbReference type="PROSITE" id="PS51186">
    <property type="entry name" value="GNAT"/>
    <property type="match status" value="1"/>
</dbReference>
<dbReference type="RefSeq" id="WP_191757852.1">
    <property type="nucleotide sequence ID" value="NZ_VJXY01000011.1"/>
</dbReference>
<name>A0AA40SX11_9NOST</name>
<feature type="domain" description="N-acetyltransferase" evidence="1">
    <location>
        <begin position="1"/>
        <end position="154"/>
    </location>
</feature>
<dbReference type="EMBL" id="VJXY01000011">
    <property type="protein sequence ID" value="MBD6616614.1"/>
    <property type="molecule type" value="Genomic_DNA"/>
</dbReference>
<gene>
    <name evidence="2" type="ORF">FNW02_12415</name>
</gene>
<evidence type="ECO:0000259" key="1">
    <source>
        <dbReference type="PROSITE" id="PS51186"/>
    </source>
</evidence>
<dbReference type="PANTHER" id="PTHR43451:SF1">
    <property type="entry name" value="ACETYLTRANSFERASE"/>
    <property type="match status" value="1"/>
</dbReference>
<dbReference type="AlphaFoldDB" id="A0AA40SX11"/>
<reference evidence="2" key="1">
    <citation type="submission" date="2019-07" db="EMBL/GenBank/DDBJ databases">
        <title>Toxilogical consequences of a new and cryptic species of cyanobacteria (Komarekiella delphini-convector) recovered from the epidermis of a bottlenose dolphin and 1500 ft. in the air.</title>
        <authorList>
            <person name="Brown A.O."/>
            <person name="Dvorak P."/>
            <person name="Villanueva C.D."/>
            <person name="Foss A.J."/>
            <person name="Garvey A.D."/>
            <person name="Gibson Q.A."/>
            <person name="Johansen J.R."/>
            <person name="Casamatta D.A."/>
        </authorList>
    </citation>
    <scope>NUCLEOTIDE SEQUENCE</scope>
    <source>
        <strain evidence="2">SJRDD-AB1</strain>
    </source>
</reference>
<proteinExistence type="predicted"/>
<dbReference type="CDD" id="cd04301">
    <property type="entry name" value="NAT_SF"/>
    <property type="match status" value="1"/>
</dbReference>
<dbReference type="Gene3D" id="3.40.630.30">
    <property type="match status" value="1"/>
</dbReference>
<organism evidence="2 3">
    <name type="scientific">Komarekiella delphini-convector SJRDD-AB1</name>
    <dbReference type="NCBI Taxonomy" id="2593771"/>
    <lineage>
        <taxon>Bacteria</taxon>
        <taxon>Bacillati</taxon>
        <taxon>Cyanobacteriota</taxon>
        <taxon>Cyanophyceae</taxon>
        <taxon>Nostocales</taxon>
        <taxon>Nostocaceae</taxon>
        <taxon>Komarekiella</taxon>
        <taxon>Komarekiella delphini-convector</taxon>
    </lineage>
</organism>
<comment type="caution">
    <text evidence="2">The sequence shown here is derived from an EMBL/GenBank/DDBJ whole genome shotgun (WGS) entry which is preliminary data.</text>
</comment>
<evidence type="ECO:0000313" key="2">
    <source>
        <dbReference type="EMBL" id="MBD6616614.1"/>
    </source>
</evidence>